<accession>A0ACC0AUZ6</accession>
<gene>
    <name evidence="1" type="ORF">M9H77_23135</name>
</gene>
<proteinExistence type="predicted"/>
<protein>
    <submittedName>
        <fullName evidence="1">Uncharacterized protein</fullName>
    </submittedName>
</protein>
<comment type="caution">
    <text evidence="1">The sequence shown here is derived from an EMBL/GenBank/DDBJ whole genome shotgun (WGS) entry which is preliminary data.</text>
</comment>
<evidence type="ECO:0000313" key="2">
    <source>
        <dbReference type="Proteomes" id="UP001060085"/>
    </source>
</evidence>
<keyword evidence="2" id="KW-1185">Reference proteome</keyword>
<evidence type="ECO:0000313" key="1">
    <source>
        <dbReference type="EMBL" id="KAI5663812.1"/>
    </source>
</evidence>
<dbReference type="EMBL" id="CM044705">
    <property type="protein sequence ID" value="KAI5663812.1"/>
    <property type="molecule type" value="Genomic_DNA"/>
</dbReference>
<sequence length="205" mass="24266">MQISVEVRTLKKEEATEEEEKEKKCHLELGLQIDSSLAYASYTIFFHQIFSIWLLPYEYLSSFCAQLSWSCFAKNEEGLLVRVGQNESDEDDEEDDDDEQQEEINVDEEESDTEPKVKTHRMEIRQKKRQEKVEEGLSSVDMAQLIARIITMQSKLNSRLDDIDGKLHNRLDDMDEKIVDIQDRNKRSIFRVSRLHYIRSKRSWN</sequence>
<organism evidence="1 2">
    <name type="scientific">Catharanthus roseus</name>
    <name type="common">Madagascar periwinkle</name>
    <name type="synonym">Vinca rosea</name>
    <dbReference type="NCBI Taxonomy" id="4058"/>
    <lineage>
        <taxon>Eukaryota</taxon>
        <taxon>Viridiplantae</taxon>
        <taxon>Streptophyta</taxon>
        <taxon>Embryophyta</taxon>
        <taxon>Tracheophyta</taxon>
        <taxon>Spermatophyta</taxon>
        <taxon>Magnoliopsida</taxon>
        <taxon>eudicotyledons</taxon>
        <taxon>Gunneridae</taxon>
        <taxon>Pentapetalae</taxon>
        <taxon>asterids</taxon>
        <taxon>lamiids</taxon>
        <taxon>Gentianales</taxon>
        <taxon>Apocynaceae</taxon>
        <taxon>Rauvolfioideae</taxon>
        <taxon>Vinceae</taxon>
        <taxon>Catharanthinae</taxon>
        <taxon>Catharanthus</taxon>
    </lineage>
</organism>
<dbReference type="Proteomes" id="UP001060085">
    <property type="component" value="Linkage Group LG05"/>
</dbReference>
<reference evidence="2" key="1">
    <citation type="journal article" date="2023" name="Nat. Plants">
        <title>Single-cell RNA sequencing provides a high-resolution roadmap for understanding the multicellular compartmentation of specialized metabolism.</title>
        <authorList>
            <person name="Sun S."/>
            <person name="Shen X."/>
            <person name="Li Y."/>
            <person name="Li Y."/>
            <person name="Wang S."/>
            <person name="Li R."/>
            <person name="Zhang H."/>
            <person name="Shen G."/>
            <person name="Guo B."/>
            <person name="Wei J."/>
            <person name="Xu J."/>
            <person name="St-Pierre B."/>
            <person name="Chen S."/>
            <person name="Sun C."/>
        </authorList>
    </citation>
    <scope>NUCLEOTIDE SEQUENCE [LARGE SCALE GENOMIC DNA]</scope>
</reference>
<name>A0ACC0AUZ6_CATRO</name>